<dbReference type="KEGG" id="acel:acsn021_18760"/>
<name>A0A6S6R2K2_9FIRM</name>
<dbReference type="PANTHER" id="PTHR43796">
    <property type="entry name" value="CARBOXYNORSPERMIDINE SYNTHASE"/>
    <property type="match status" value="1"/>
</dbReference>
<gene>
    <name evidence="1" type="ORF">acsn021_18760</name>
</gene>
<keyword evidence="2" id="KW-1185">Reference proteome</keyword>
<dbReference type="InterPro" id="IPR036291">
    <property type="entry name" value="NAD(P)-bd_dom_sf"/>
</dbReference>
<dbReference type="Gene3D" id="3.30.360.10">
    <property type="entry name" value="Dihydrodipicolinate Reductase, domain 2"/>
    <property type="match status" value="1"/>
</dbReference>
<dbReference type="Gene3D" id="3.40.50.720">
    <property type="entry name" value="NAD(P)-binding Rossmann-like Domain"/>
    <property type="match status" value="1"/>
</dbReference>
<evidence type="ECO:0000313" key="2">
    <source>
        <dbReference type="Proteomes" id="UP000515561"/>
    </source>
</evidence>
<dbReference type="Pfam" id="PF03435">
    <property type="entry name" value="Sacchrp_dh_NADP"/>
    <property type="match status" value="1"/>
</dbReference>
<reference evidence="1 2" key="1">
    <citation type="journal article" date="2016" name="Int. J. Syst. Evol. Microbiol.">
        <title>Descriptions of Anaerotaenia torta gen. nov., sp. nov. and Anaerocolumna cellulosilytica gen. nov., sp. nov. isolated from a methanogenic reactor of cattle waste.</title>
        <authorList>
            <person name="Uek A."/>
            <person name="Ohtaki Y."/>
            <person name="Kaku N."/>
            <person name="Ueki K."/>
        </authorList>
    </citation>
    <scope>NUCLEOTIDE SEQUENCE [LARGE SCALE GENOMIC DNA]</scope>
    <source>
        <strain evidence="1 2">SN021</strain>
    </source>
</reference>
<dbReference type="RefSeq" id="WP_184091120.1">
    <property type="nucleotide sequence ID" value="NZ_AP023367.1"/>
</dbReference>
<dbReference type="AlphaFoldDB" id="A0A6S6R2K2"/>
<dbReference type="InterPro" id="IPR005097">
    <property type="entry name" value="Sacchrp_dh_NADP-bd"/>
</dbReference>
<sequence length="356" mass="39622">MKNKIIVVGGYGSVGQIICTELAKYFPGMVYAAGRSFQKAEAFTVKSQGAVKPMELDVTKTLDRESIEDARLIIMCLDQLDTEFVRAVFQYGIDYIDITAGSDFLIEVEKLKKEAVAGGSTALLSVGLTPGLSNLMALEASCRLDYTDSIDIAIMLGLGDKHGDAAIQWTLDNMNQEFSWINHGKTEKASSFRDKKRFYFGENLGYMRAYRFPFSDQHTIAKTLEVPVVKTRLCFDSAIITEGIALMKKIGGLSVLKNQTVRHIVEKAMENLPFGTDKYALKVEAAGKLNGKSVKSELLIEGQKEAEITGIVAAASARYLYEGDYPKGIYHIEQLFDFRILPVQIKKKMKKRLLLH</sequence>
<dbReference type="PANTHER" id="PTHR43796:SF2">
    <property type="entry name" value="CARBOXYNORSPERMIDINE SYNTHASE"/>
    <property type="match status" value="1"/>
</dbReference>
<accession>A0A6S6R2K2</accession>
<dbReference type="Proteomes" id="UP000515561">
    <property type="component" value="Chromosome"/>
</dbReference>
<proteinExistence type="predicted"/>
<evidence type="ECO:0000313" key="1">
    <source>
        <dbReference type="EMBL" id="BCJ94307.1"/>
    </source>
</evidence>
<dbReference type="EMBL" id="AP023367">
    <property type="protein sequence ID" value="BCJ94307.1"/>
    <property type="molecule type" value="Genomic_DNA"/>
</dbReference>
<dbReference type="SUPFAM" id="SSF51735">
    <property type="entry name" value="NAD(P)-binding Rossmann-fold domains"/>
    <property type="match status" value="1"/>
</dbReference>
<protein>
    <submittedName>
        <fullName evidence="1">Uncharacterized protein</fullName>
    </submittedName>
</protein>
<organism evidence="1 2">
    <name type="scientific">Anaerocolumna cellulosilytica</name>
    <dbReference type="NCBI Taxonomy" id="433286"/>
    <lineage>
        <taxon>Bacteria</taxon>
        <taxon>Bacillati</taxon>
        <taxon>Bacillota</taxon>
        <taxon>Clostridia</taxon>
        <taxon>Lachnospirales</taxon>
        <taxon>Lachnospiraceae</taxon>
        <taxon>Anaerocolumna</taxon>
    </lineage>
</organism>